<gene>
    <name evidence="1" type="ORF">NM688_g3115</name>
</gene>
<evidence type="ECO:0000313" key="2">
    <source>
        <dbReference type="Proteomes" id="UP001148662"/>
    </source>
</evidence>
<dbReference type="Proteomes" id="UP001148662">
    <property type="component" value="Unassembled WGS sequence"/>
</dbReference>
<keyword evidence="2" id="KW-1185">Reference proteome</keyword>
<sequence>MSDAEDERIQDERPAKRFKHQSYKDTLKEVHITPAFAQPQFDYEIGDNDSRFHEALQHWRELNLAPVFLSFARRAENLAASMPLLVHHWKEVLELWLEAVGSADDEGLKALLDLFQKLTHDLRTTIAPLQSEVLSCLLKLLPRSLLAETLTTLLETFTNLFKYVTIPSDGMSDAWSSFASVLPRCDPEVQRVVAELWGSSLRRMKSAARQSCVTSIATSATPDVGAWCFVSACKSVSQTLHTVTPTIFAPLLRAYIGAEDPNPSFMVARRVLTALIHHCKGSEQFAPISDILVDELTKSTREDTEALRRLLEVIVVFSTLPMSDNLHAVLLKFAVSCLMAGDMALWMGPGRKVFERVWDERPGLALELTGALSDLNWGGWKLIAHPHVLKRTPTVIDIHPQNTLEMLSALQRSGRLGTMDAPWRMRLQAWIDDAFQEWNASEEQILYLHHIIELSDILPSLSAIIVNIVNKSIASANPTGDYSEHLTNSSWILGSCLKCLARRKPKEWLSSVDPSQWAEGIIKGWGWSGYALEGLVSLMEISAAQNRTIPFADVYDQLKESLLSHSRLRRLSALRVLTSQLNDVDGGTSEVLKRCLDGEEVSVDVQGVRERILRISRMNQIVRDDDRVAANIAARWLIAQLKVNLRPLWKPAGQALAALSTRFGDEVWDLLFMELQGGLSTATSEPIPHWMKMDDEEQDDIREDERTWRDPSAHKFRVAINKWIRGDMAHSALIKSQFVEERFDVSTYEIQLLAALAQCPALAEKHSRDLVPHFLNLAPPDSPTKLARHRLSAWLTLYSKFSNPKALRSTDDLQRIYMTLLCYPDRPLQRLALACILTYKAPSLVSRQDSLNGLLDDTRWRDELTQLGTAEIPVDERNDVVPVVIRLLFGLMLERHGRTRGADRRTAVLTALAGCTNDELCLLADLMLGPINKERGVLEGLAYTPRPIPDSVSDKQLVGFLNLLGDVVKNLGSRLLQRWPALLSTLLDTIGHAQSRIKSSGGDELEIAEEETGDHEDADTGDDHNASRTIRTVRQLGLKRFADFFRAPVEFNFDPYMRDAFRLFISPRLPLLDVESTQAPSALLELFHVWSVDVRYTKYLAAYDNSTLPKTYGCLVATNVKPSVISKVFDIIENLVGICSTDGDLLETVFKPHVSLLLENLALLVERSKTTASVTDPIARRQIGILSQLAPFMSDSAQATTLLNLFLPILRRPSNLVPEKIKLDILNIVKNLLPLVYDIRSADSVASSKLYSTLGFLFQNLRSRQARLALIATFHSLAELHEGLGRIADILDSLNAYSTKRLEEPDFDRRLTAFATLNEDLHSSLSAQEWLPILYNMLNFIQDPEEITIRNNASHAMKRFIDRTAGSGEEFESVFLKYLYPGIKNGLRSKNEPVRAEILGVLSYAISHCEAIGALQEMRGLLAAGDEEANFFNNVLHIQVHRRTRALRRLAEYCEEGKLRSSLLAEIFIPLLGNFITGDASVDHLVVNEAITTTGKIARHLQWGAYYALVQQYLRLIRKKDTAERLYVRTVVALLENFHFPMAEMVEDRGNQEANANEDGMEVDIVDSAEERKKTQISDAVNQRLLPSLLDHLEKREDNEDNLRIPIAIGVVRVALHLPQASKETQLTKLLTVLSQVFRSKSQDTRDLARETLCKIAIAIGPSYLSLIIRELRGALLRGPHLHVLAYVVHALLVHVTSEAHATTFSQLDDCVNDVAHVATEVIFGESGKDVQSEDFKTKMKEVRSSSSKGLDSFAIIAKYITPPKISSLLVPVRNILQQTETLKVMQQVEDLLRRIAGGLNANQHLNPKDLLVLCHTLVSQNAKFLKEVPKVPQNRGKGKHDTIVELKRHMVDVADHYSNNSFRYESPTSCI</sequence>
<proteinExistence type="predicted"/>
<evidence type="ECO:0000313" key="1">
    <source>
        <dbReference type="EMBL" id="KAJ3554433.1"/>
    </source>
</evidence>
<reference evidence="1" key="1">
    <citation type="submission" date="2022-07" db="EMBL/GenBank/DDBJ databases">
        <title>Genome Sequence of Phlebia brevispora.</title>
        <authorList>
            <person name="Buettner E."/>
        </authorList>
    </citation>
    <scope>NUCLEOTIDE SEQUENCE</scope>
    <source>
        <strain evidence="1">MPL23</strain>
    </source>
</reference>
<comment type="caution">
    <text evidence="1">The sequence shown here is derived from an EMBL/GenBank/DDBJ whole genome shotgun (WGS) entry which is preliminary data.</text>
</comment>
<dbReference type="EMBL" id="JANHOG010000430">
    <property type="protein sequence ID" value="KAJ3554433.1"/>
    <property type="molecule type" value="Genomic_DNA"/>
</dbReference>
<organism evidence="1 2">
    <name type="scientific">Phlebia brevispora</name>
    <dbReference type="NCBI Taxonomy" id="194682"/>
    <lineage>
        <taxon>Eukaryota</taxon>
        <taxon>Fungi</taxon>
        <taxon>Dikarya</taxon>
        <taxon>Basidiomycota</taxon>
        <taxon>Agaricomycotina</taxon>
        <taxon>Agaricomycetes</taxon>
        <taxon>Polyporales</taxon>
        <taxon>Meruliaceae</taxon>
        <taxon>Phlebia</taxon>
    </lineage>
</organism>
<protein>
    <submittedName>
        <fullName evidence="1">Uncharacterized protein</fullName>
    </submittedName>
</protein>
<name>A0ACC1T6N8_9APHY</name>
<accession>A0ACC1T6N8</accession>